<dbReference type="GO" id="GO:0016787">
    <property type="term" value="F:hydrolase activity"/>
    <property type="evidence" value="ECO:0007669"/>
    <property type="project" value="UniProtKB-KW"/>
</dbReference>
<protein>
    <submittedName>
        <fullName evidence="3">Alpha/beta hydrolase</fullName>
    </submittedName>
</protein>
<dbReference type="Gene3D" id="3.40.50.1820">
    <property type="entry name" value="alpha/beta hydrolase"/>
    <property type="match status" value="1"/>
</dbReference>
<dbReference type="PANTHER" id="PTHR43798">
    <property type="entry name" value="MONOACYLGLYCEROL LIPASE"/>
    <property type="match status" value="1"/>
</dbReference>
<keyword evidence="4" id="KW-1185">Reference proteome</keyword>
<evidence type="ECO:0000256" key="1">
    <source>
        <dbReference type="ARBA" id="ARBA00022801"/>
    </source>
</evidence>
<sequence length="292" mass="31098">MIATAADGTELHVEVTGTGPTILFLHEFAGDHRSWEPQVRHLSSRYRCVTYAARGYEPSGVPTDAAAYSQQIAVTDALAVLDTVGAQWAHLVGLSMGGFCALHLGIRYPERCGSLTVAGVGYGAVPGQEAEFRAEAEAAAAGFRADPQSAAQRYAHGPTRVQYREKNPRGWREFAAVLAGHDGVGLANTLAGVQARRPSLTGLTAELAAVEVPVLLVSGDEDDGCLEANLMLKRTMPSAAWAVLPRTGHTINLEEPAEFNRLVDDFLDEIGVGSWRGRHPDSLGRGIVGMVD</sequence>
<dbReference type="InterPro" id="IPR000073">
    <property type="entry name" value="AB_hydrolase_1"/>
</dbReference>
<evidence type="ECO:0000313" key="3">
    <source>
        <dbReference type="EMBL" id="GAA1610837.1"/>
    </source>
</evidence>
<dbReference type="SUPFAM" id="SSF53474">
    <property type="entry name" value="alpha/beta-Hydrolases"/>
    <property type="match status" value="1"/>
</dbReference>
<evidence type="ECO:0000313" key="4">
    <source>
        <dbReference type="Proteomes" id="UP001500393"/>
    </source>
</evidence>
<accession>A0ABN2ELD9</accession>
<dbReference type="EMBL" id="BAAAOS010000059">
    <property type="protein sequence ID" value="GAA1610837.1"/>
    <property type="molecule type" value="Genomic_DNA"/>
</dbReference>
<proteinExistence type="predicted"/>
<name>A0ABN2ELD9_9ACTN</name>
<dbReference type="PANTHER" id="PTHR43798:SF31">
    <property type="entry name" value="AB HYDROLASE SUPERFAMILY PROTEIN YCLE"/>
    <property type="match status" value="1"/>
</dbReference>
<dbReference type="InterPro" id="IPR050266">
    <property type="entry name" value="AB_hydrolase_sf"/>
</dbReference>
<dbReference type="Pfam" id="PF00561">
    <property type="entry name" value="Abhydrolase_1"/>
    <property type="match status" value="1"/>
</dbReference>
<reference evidence="3 4" key="1">
    <citation type="journal article" date="2019" name="Int. J. Syst. Evol. Microbiol.">
        <title>The Global Catalogue of Microorganisms (GCM) 10K type strain sequencing project: providing services to taxonomists for standard genome sequencing and annotation.</title>
        <authorList>
            <consortium name="The Broad Institute Genomics Platform"/>
            <consortium name="The Broad Institute Genome Sequencing Center for Infectious Disease"/>
            <person name="Wu L."/>
            <person name="Ma J."/>
        </authorList>
    </citation>
    <scope>NUCLEOTIDE SEQUENCE [LARGE SCALE GENOMIC DNA]</scope>
    <source>
        <strain evidence="3 4">JCM 14969</strain>
    </source>
</reference>
<feature type="domain" description="AB hydrolase-1" evidence="2">
    <location>
        <begin position="20"/>
        <end position="256"/>
    </location>
</feature>
<dbReference type="Proteomes" id="UP001500393">
    <property type="component" value="Unassembled WGS sequence"/>
</dbReference>
<dbReference type="InterPro" id="IPR029058">
    <property type="entry name" value="AB_hydrolase_fold"/>
</dbReference>
<evidence type="ECO:0000259" key="2">
    <source>
        <dbReference type="Pfam" id="PF00561"/>
    </source>
</evidence>
<organism evidence="3 4">
    <name type="scientific">Kribbella sancticallisti</name>
    <dbReference type="NCBI Taxonomy" id="460087"/>
    <lineage>
        <taxon>Bacteria</taxon>
        <taxon>Bacillati</taxon>
        <taxon>Actinomycetota</taxon>
        <taxon>Actinomycetes</taxon>
        <taxon>Propionibacteriales</taxon>
        <taxon>Kribbellaceae</taxon>
        <taxon>Kribbella</taxon>
    </lineage>
</organism>
<comment type="caution">
    <text evidence="3">The sequence shown here is derived from an EMBL/GenBank/DDBJ whole genome shotgun (WGS) entry which is preliminary data.</text>
</comment>
<gene>
    <name evidence="3" type="ORF">GCM10009789_76540</name>
</gene>
<dbReference type="RefSeq" id="WP_344221640.1">
    <property type="nucleotide sequence ID" value="NZ_BAAAOS010000059.1"/>
</dbReference>
<keyword evidence="1 3" id="KW-0378">Hydrolase</keyword>